<gene>
    <name evidence="7" type="ORF">J0J69_07810</name>
    <name evidence="8" type="ORF">J0J70_06155</name>
</gene>
<dbReference type="InterPro" id="IPR043128">
    <property type="entry name" value="Rev_trsase/Diguanyl_cyclase"/>
</dbReference>
<dbReference type="SUPFAM" id="SSF141868">
    <property type="entry name" value="EAL domain-like"/>
    <property type="match status" value="1"/>
</dbReference>
<dbReference type="InterPro" id="IPR035965">
    <property type="entry name" value="PAS-like_dom_sf"/>
</dbReference>
<feature type="domain" description="EAL" evidence="5">
    <location>
        <begin position="541"/>
        <end position="791"/>
    </location>
</feature>
<protein>
    <submittedName>
        <fullName evidence="8">EAL domain-containing protein</fullName>
    </submittedName>
</protein>
<dbReference type="EMBL" id="CP071250">
    <property type="protein sequence ID" value="UUF09530.1"/>
    <property type="molecule type" value="Genomic_DNA"/>
</dbReference>
<dbReference type="InterPro" id="IPR052155">
    <property type="entry name" value="Biofilm_reg_signaling"/>
</dbReference>
<evidence type="ECO:0000313" key="7">
    <source>
        <dbReference type="EMBL" id="UUF05022.1"/>
    </source>
</evidence>
<proteinExistence type="predicted"/>
<dbReference type="SUPFAM" id="SSF52172">
    <property type="entry name" value="CheY-like"/>
    <property type="match status" value="1"/>
</dbReference>
<dbReference type="InterPro" id="IPR035919">
    <property type="entry name" value="EAL_sf"/>
</dbReference>
<dbReference type="InterPro" id="IPR000014">
    <property type="entry name" value="PAS"/>
</dbReference>
<organism evidence="8 10">
    <name type="scientific">Turicibacter bilis</name>
    <dbReference type="NCBI Taxonomy" id="2735723"/>
    <lineage>
        <taxon>Bacteria</taxon>
        <taxon>Bacillati</taxon>
        <taxon>Bacillota</taxon>
        <taxon>Erysipelotrichia</taxon>
        <taxon>Erysipelotrichales</taxon>
        <taxon>Turicibacteraceae</taxon>
        <taxon>Turicibacter</taxon>
    </lineage>
</organism>
<keyword evidence="9" id="KW-1185">Reference proteome</keyword>
<dbReference type="Gene3D" id="3.40.50.2300">
    <property type="match status" value="1"/>
</dbReference>
<evidence type="ECO:0000313" key="8">
    <source>
        <dbReference type="EMBL" id="UUF09530.1"/>
    </source>
</evidence>
<dbReference type="SMART" id="SM00052">
    <property type="entry name" value="EAL"/>
    <property type="match status" value="1"/>
</dbReference>
<evidence type="ECO:0000259" key="3">
    <source>
        <dbReference type="PROSITE" id="PS50112"/>
    </source>
</evidence>
<dbReference type="SMART" id="SM00267">
    <property type="entry name" value="GGDEF"/>
    <property type="match status" value="1"/>
</dbReference>
<dbReference type="Gene3D" id="3.30.70.270">
    <property type="match status" value="1"/>
</dbReference>
<dbReference type="InterPro" id="IPR000700">
    <property type="entry name" value="PAS-assoc_C"/>
</dbReference>
<dbReference type="Gene3D" id="3.20.20.450">
    <property type="entry name" value="EAL domain"/>
    <property type="match status" value="1"/>
</dbReference>
<dbReference type="InterPro" id="IPR029787">
    <property type="entry name" value="Nucleotide_cyclase"/>
</dbReference>
<feature type="modified residue" description="4-aspartylphosphate" evidence="1">
    <location>
        <position position="56"/>
    </location>
</feature>
<dbReference type="InterPro" id="IPR000160">
    <property type="entry name" value="GGDEF_dom"/>
</dbReference>
<keyword evidence="1" id="KW-0597">Phosphoprotein</keyword>
<dbReference type="Pfam" id="PF00563">
    <property type="entry name" value="EAL"/>
    <property type="match status" value="1"/>
</dbReference>
<dbReference type="Gene3D" id="3.30.450.20">
    <property type="entry name" value="PAS domain"/>
    <property type="match status" value="2"/>
</dbReference>
<dbReference type="PROSITE" id="PS50113">
    <property type="entry name" value="PAC"/>
    <property type="match status" value="2"/>
</dbReference>
<dbReference type="CDD" id="cd01949">
    <property type="entry name" value="GGDEF"/>
    <property type="match status" value="1"/>
</dbReference>
<dbReference type="GO" id="GO:0000160">
    <property type="term" value="P:phosphorelay signal transduction system"/>
    <property type="evidence" value="ECO:0007669"/>
    <property type="project" value="InterPro"/>
</dbReference>
<sequence>MEYKKIRFLILSKTNEIERMLDDLFIEHQEQISLNCKTYQNIRNHDVKEYDFIIIDNSELDDSIEMIRQIRHQMNQNIPILMCINQEFMQKLNDCIEAGISDYIVKPYTKEMLKLRIQNNLNLIDAFKMSKNKELQFDALLNNTPYMAWFKDKESHYITVNREFREHSGKDDETIHGRDDQFVWDGQIGDRCREFDLIVMNERRQIMFDEIIPGKKGYRQFNIYKAPVMDEMGDVIGTIGIARDITELRNKDTKLSIILENIPFAVFLKDMNGIYIDVNTNFLNLCQLTRDEIIGRTCYEHALSEGCIEEDHLIMDTLESKVFIRKIMIEGNERTLEIYKAPVFDIQEQMIGIVGVMKDITDIIQTQEHIKTLAYTDFLTSLKNRRSLYHYLENDLANKNIPLTVLFIDLDNFKKLNDSFGHHVGDKALVHIAEKLANICDDAFVARVGGDEFVVIWEQISDEILTQKLDLLLNKMRTEFSRGEYANIVSVSIGVVRNECSSGDVETILLKGDLAVYKAKEKGKNQYVIYTDDLERERLFNLQMEYDLRHSIQNKEINLFYQPQYTVDKELVGFEALFRWNHPRYKHIPVIEIIRLIEELRLIEEVSAYVCLQAFEFANEINQNRENPIVVSINISALQIMNDNFVDNFKSLIKQANVNPNYIGIEITETVLMQNINENIKKIRELKDLGITISLDDFGTGYSSLNYLINLPLSKVKIDRSFIKGMGKQDEFKSLVRLIIDIAHSLQLPVISEGVENEEELEILKQMDIDNIQGYYFSKPISKEDALLLIK</sequence>
<dbReference type="PANTHER" id="PTHR44757">
    <property type="entry name" value="DIGUANYLATE CYCLASE DGCP"/>
    <property type="match status" value="1"/>
</dbReference>
<dbReference type="SUPFAM" id="SSF55073">
    <property type="entry name" value="Nucleotide cyclase"/>
    <property type="match status" value="1"/>
</dbReference>
<dbReference type="InterPro" id="IPR001789">
    <property type="entry name" value="Sig_transdc_resp-reg_receiver"/>
</dbReference>
<evidence type="ECO:0000259" key="6">
    <source>
        <dbReference type="PROSITE" id="PS50887"/>
    </source>
</evidence>
<dbReference type="SMART" id="SM00091">
    <property type="entry name" value="PAS"/>
    <property type="match status" value="2"/>
</dbReference>
<dbReference type="InterPro" id="IPR001633">
    <property type="entry name" value="EAL_dom"/>
</dbReference>
<evidence type="ECO:0000256" key="1">
    <source>
        <dbReference type="PROSITE-ProRule" id="PRU00169"/>
    </source>
</evidence>
<evidence type="ECO:0000259" key="2">
    <source>
        <dbReference type="PROSITE" id="PS50110"/>
    </source>
</evidence>
<dbReference type="PROSITE" id="PS50112">
    <property type="entry name" value="PAS"/>
    <property type="match status" value="1"/>
</dbReference>
<dbReference type="AlphaFoldDB" id="A0A9Q9CJ76"/>
<dbReference type="Pfam" id="PF00990">
    <property type="entry name" value="GGDEF"/>
    <property type="match status" value="1"/>
</dbReference>
<feature type="domain" description="GGDEF" evidence="6">
    <location>
        <begin position="401"/>
        <end position="532"/>
    </location>
</feature>
<dbReference type="CDD" id="cd01948">
    <property type="entry name" value="EAL"/>
    <property type="match status" value="1"/>
</dbReference>
<accession>A0A9Q9CJ76</accession>
<feature type="domain" description="PAC" evidence="4">
    <location>
        <begin position="202"/>
        <end position="257"/>
    </location>
</feature>
<dbReference type="RefSeq" id="WP_212723378.1">
    <property type="nucleotide sequence ID" value="NZ_CP071249.1"/>
</dbReference>
<dbReference type="NCBIfam" id="TIGR00229">
    <property type="entry name" value="sensory_box"/>
    <property type="match status" value="2"/>
</dbReference>
<dbReference type="EMBL" id="CP071249">
    <property type="protein sequence ID" value="UUF05022.1"/>
    <property type="molecule type" value="Genomic_DNA"/>
</dbReference>
<feature type="domain" description="Response regulatory" evidence="2">
    <location>
        <begin position="7"/>
        <end position="121"/>
    </location>
</feature>
<evidence type="ECO:0000259" key="4">
    <source>
        <dbReference type="PROSITE" id="PS50113"/>
    </source>
</evidence>
<evidence type="ECO:0000259" key="5">
    <source>
        <dbReference type="PROSITE" id="PS50883"/>
    </source>
</evidence>
<evidence type="ECO:0000313" key="10">
    <source>
        <dbReference type="Proteomes" id="UP001058072"/>
    </source>
</evidence>
<dbReference type="PROSITE" id="PS50887">
    <property type="entry name" value="GGDEF"/>
    <property type="match status" value="1"/>
</dbReference>
<dbReference type="Pfam" id="PF08448">
    <property type="entry name" value="PAS_4"/>
    <property type="match status" value="2"/>
</dbReference>
<dbReference type="PROSITE" id="PS50883">
    <property type="entry name" value="EAL"/>
    <property type="match status" value="1"/>
</dbReference>
<dbReference type="PANTHER" id="PTHR44757:SF2">
    <property type="entry name" value="BIOFILM ARCHITECTURE MAINTENANCE PROTEIN MBAA"/>
    <property type="match status" value="1"/>
</dbReference>
<dbReference type="InterPro" id="IPR013656">
    <property type="entry name" value="PAS_4"/>
</dbReference>
<evidence type="ECO:0000313" key="9">
    <source>
        <dbReference type="Proteomes" id="UP001058016"/>
    </source>
</evidence>
<reference evidence="8 9" key="1">
    <citation type="submission" date="2021-03" db="EMBL/GenBank/DDBJ databases">
        <title>Comparative Genomics and Metabolomics in the genus Turicibacter.</title>
        <authorList>
            <person name="Maki J."/>
            <person name="Looft T."/>
        </authorList>
    </citation>
    <scope>NUCLEOTIDE SEQUENCE</scope>
    <source>
        <strain evidence="8">ISU324</strain>
        <strain evidence="7 9">MMM721</strain>
    </source>
</reference>
<dbReference type="SUPFAM" id="SSF55785">
    <property type="entry name" value="PYP-like sensor domain (PAS domain)"/>
    <property type="match status" value="2"/>
</dbReference>
<dbReference type="PROSITE" id="PS50110">
    <property type="entry name" value="RESPONSE_REGULATORY"/>
    <property type="match status" value="1"/>
</dbReference>
<dbReference type="CDD" id="cd00130">
    <property type="entry name" value="PAS"/>
    <property type="match status" value="1"/>
</dbReference>
<dbReference type="NCBIfam" id="TIGR00254">
    <property type="entry name" value="GGDEF"/>
    <property type="match status" value="1"/>
</dbReference>
<dbReference type="Proteomes" id="UP001058016">
    <property type="component" value="Chromosome"/>
</dbReference>
<dbReference type="Proteomes" id="UP001058072">
    <property type="component" value="Chromosome"/>
</dbReference>
<name>A0A9Q9CJ76_9FIRM</name>
<dbReference type="InterPro" id="IPR011006">
    <property type="entry name" value="CheY-like_superfamily"/>
</dbReference>
<feature type="domain" description="PAC" evidence="4">
    <location>
        <begin position="316"/>
        <end position="372"/>
    </location>
</feature>
<feature type="domain" description="PAS" evidence="3">
    <location>
        <begin position="251"/>
        <end position="297"/>
    </location>
</feature>